<sequence>MTRTYDVIIPKGCVEFTAGDWLKYRFIPSAILDFVMYGQITVHPHVKQVLVEVVVVVAVVMVIVEVAVIIITVVVVVVIVAVVVVIIIAV</sequence>
<dbReference type="AlphaFoldDB" id="A0AAV4HLS7"/>
<proteinExistence type="predicted"/>
<dbReference type="Proteomes" id="UP000762676">
    <property type="component" value="Unassembled WGS sequence"/>
</dbReference>
<keyword evidence="1" id="KW-0812">Transmembrane</keyword>
<evidence type="ECO:0000313" key="3">
    <source>
        <dbReference type="Proteomes" id="UP000762676"/>
    </source>
</evidence>
<accession>A0AAV4HLS7</accession>
<comment type="caution">
    <text evidence="2">The sequence shown here is derived from an EMBL/GenBank/DDBJ whole genome shotgun (WGS) entry which is preliminary data.</text>
</comment>
<keyword evidence="3" id="KW-1185">Reference proteome</keyword>
<evidence type="ECO:0000256" key="1">
    <source>
        <dbReference type="SAM" id="Phobius"/>
    </source>
</evidence>
<feature type="transmembrane region" description="Helical" evidence="1">
    <location>
        <begin position="55"/>
        <end position="88"/>
    </location>
</feature>
<evidence type="ECO:0000313" key="2">
    <source>
        <dbReference type="EMBL" id="GFR98649.1"/>
    </source>
</evidence>
<organism evidence="2 3">
    <name type="scientific">Elysia marginata</name>
    <dbReference type="NCBI Taxonomy" id="1093978"/>
    <lineage>
        <taxon>Eukaryota</taxon>
        <taxon>Metazoa</taxon>
        <taxon>Spiralia</taxon>
        <taxon>Lophotrochozoa</taxon>
        <taxon>Mollusca</taxon>
        <taxon>Gastropoda</taxon>
        <taxon>Heterobranchia</taxon>
        <taxon>Euthyneura</taxon>
        <taxon>Panpulmonata</taxon>
        <taxon>Sacoglossa</taxon>
        <taxon>Placobranchoidea</taxon>
        <taxon>Plakobranchidae</taxon>
        <taxon>Elysia</taxon>
    </lineage>
</organism>
<gene>
    <name evidence="2" type="ORF">ElyMa_001024500</name>
</gene>
<dbReference type="EMBL" id="BMAT01002079">
    <property type="protein sequence ID" value="GFR98649.1"/>
    <property type="molecule type" value="Genomic_DNA"/>
</dbReference>
<keyword evidence="1" id="KW-1133">Transmembrane helix</keyword>
<protein>
    <submittedName>
        <fullName evidence="2">Uncharacterized protein</fullName>
    </submittedName>
</protein>
<name>A0AAV4HLS7_9GAST</name>
<keyword evidence="1" id="KW-0472">Membrane</keyword>
<reference evidence="2 3" key="1">
    <citation type="journal article" date="2021" name="Elife">
        <title>Chloroplast acquisition without the gene transfer in kleptoplastic sea slugs, Plakobranchus ocellatus.</title>
        <authorList>
            <person name="Maeda T."/>
            <person name="Takahashi S."/>
            <person name="Yoshida T."/>
            <person name="Shimamura S."/>
            <person name="Takaki Y."/>
            <person name="Nagai Y."/>
            <person name="Toyoda A."/>
            <person name="Suzuki Y."/>
            <person name="Arimoto A."/>
            <person name="Ishii H."/>
            <person name="Satoh N."/>
            <person name="Nishiyama T."/>
            <person name="Hasebe M."/>
            <person name="Maruyama T."/>
            <person name="Minagawa J."/>
            <person name="Obokata J."/>
            <person name="Shigenobu S."/>
        </authorList>
    </citation>
    <scope>NUCLEOTIDE SEQUENCE [LARGE SCALE GENOMIC DNA]</scope>
</reference>